<protein>
    <submittedName>
        <fullName evidence="1">Uncharacterized protein</fullName>
    </submittedName>
</protein>
<reference evidence="2" key="1">
    <citation type="journal article" date="2020" name="Curr. Biol.">
        <title>Chromatin organization in early land plants reveals an ancestral association between H3K27me3, transposons, and constitutive heterochromatin.</title>
        <authorList>
            <person name="Montgomery S.A."/>
            <person name="Tanizawa Y."/>
            <person name="Galik B."/>
            <person name="Wang N."/>
            <person name="Ito T."/>
            <person name="Mochizuki T."/>
            <person name="Akimcheva S."/>
            <person name="Bowman J.L."/>
            <person name="Cognat V."/>
            <person name="Marechal-Drouard L."/>
            <person name="Ekker H."/>
            <person name="Hong S.F."/>
            <person name="Kohchi T."/>
            <person name="Lin S.S."/>
            <person name="Liu L.D."/>
            <person name="Nakamura Y."/>
            <person name="Valeeva L.R."/>
            <person name="Shakirov E.V."/>
            <person name="Shippen D.E."/>
            <person name="Wei W.L."/>
            <person name="Yagura M."/>
            <person name="Yamaoka S."/>
            <person name="Yamato K.T."/>
            <person name="Liu C."/>
            <person name="Berger F."/>
        </authorList>
    </citation>
    <scope>NUCLEOTIDE SEQUENCE [LARGE SCALE GENOMIC DNA]</scope>
    <source>
        <strain evidence="2">Tak-1</strain>
    </source>
</reference>
<name>A0AAF6AN61_MARPO</name>
<organism evidence="1 2">
    <name type="scientific">Marchantia polymorpha subsp. ruderalis</name>
    <dbReference type="NCBI Taxonomy" id="1480154"/>
    <lineage>
        <taxon>Eukaryota</taxon>
        <taxon>Viridiplantae</taxon>
        <taxon>Streptophyta</taxon>
        <taxon>Embryophyta</taxon>
        <taxon>Marchantiophyta</taxon>
        <taxon>Marchantiopsida</taxon>
        <taxon>Marchantiidae</taxon>
        <taxon>Marchantiales</taxon>
        <taxon>Marchantiaceae</taxon>
        <taxon>Marchantia</taxon>
    </lineage>
</organism>
<dbReference type="AlphaFoldDB" id="A0AAF6AN61"/>
<dbReference type="Proteomes" id="UP001162541">
    <property type="component" value="Chromosome 1"/>
</dbReference>
<evidence type="ECO:0000313" key="1">
    <source>
        <dbReference type="EMBL" id="BBM97881.1"/>
    </source>
</evidence>
<dbReference type="EMBL" id="AP019866">
    <property type="protein sequence ID" value="BBM97881.1"/>
    <property type="molecule type" value="Genomic_DNA"/>
</dbReference>
<proteinExistence type="predicted"/>
<gene>
    <name evidence="1" type="ORF">Mp_1g09120</name>
</gene>
<accession>A0AAF6AN61</accession>
<evidence type="ECO:0000313" key="2">
    <source>
        <dbReference type="Proteomes" id="UP001162541"/>
    </source>
</evidence>
<sequence>MHVGSLGRMNVALMATMSGDPGQATSGDSVGLGWSASGAFGSAAYASGRPRLRRRNHVVDKVVRHSLDLERLQTGPARCAGGRSHCKSRVSSRVRSKYPAPLPWGLPFALARSRGYIYQRRQVHRNNDRSRRSWTCFARIRVQEVTQGRHGLVCLRQGFRQRRCGCNNDRICFYCSRVRRQESVCA</sequence>